<keyword evidence="11 13" id="KW-0501">Molybdenum cofactor biosynthesis</keyword>
<dbReference type="STRING" id="240303.SAMN05421677_13138"/>
<dbReference type="PANTHER" id="PTHR10192:SF5">
    <property type="entry name" value="GEPHYRIN"/>
    <property type="match status" value="1"/>
</dbReference>
<feature type="domain" description="MoaB/Mog" evidence="14">
    <location>
        <begin position="189"/>
        <end position="327"/>
    </location>
</feature>
<dbReference type="CDD" id="cd00887">
    <property type="entry name" value="MoeA"/>
    <property type="match status" value="1"/>
</dbReference>
<dbReference type="RefSeq" id="WP_089654781.1">
    <property type="nucleotide sequence ID" value="NZ_FNIZ01000031.1"/>
</dbReference>
<dbReference type="OrthoDB" id="9804758at2"/>
<evidence type="ECO:0000256" key="9">
    <source>
        <dbReference type="ARBA" id="ARBA00022723"/>
    </source>
</evidence>
<dbReference type="InterPro" id="IPR036135">
    <property type="entry name" value="MoeA_linker/N_sf"/>
</dbReference>
<dbReference type="InterPro" id="IPR001453">
    <property type="entry name" value="MoaB/Mog_dom"/>
</dbReference>
<dbReference type="SUPFAM" id="SSF63882">
    <property type="entry name" value="MoeA N-terminal region -like"/>
    <property type="match status" value="1"/>
</dbReference>
<dbReference type="Gene3D" id="2.40.340.10">
    <property type="entry name" value="MoeA, C-terminal, domain IV"/>
    <property type="match status" value="1"/>
</dbReference>
<evidence type="ECO:0000256" key="3">
    <source>
        <dbReference type="ARBA" id="ARBA00005046"/>
    </source>
</evidence>
<evidence type="ECO:0000313" key="16">
    <source>
        <dbReference type="Proteomes" id="UP000198860"/>
    </source>
</evidence>
<keyword evidence="8 13" id="KW-0808">Transferase</keyword>
<comment type="similarity">
    <text evidence="4 13">Belongs to the MoeA family.</text>
</comment>
<dbReference type="NCBIfam" id="NF045515">
    <property type="entry name" value="Glp_gephyrin"/>
    <property type="match status" value="1"/>
</dbReference>
<dbReference type="FunFam" id="2.170.190.11:FF:000001">
    <property type="entry name" value="Molybdopterin molybdenumtransferase"/>
    <property type="match status" value="1"/>
</dbReference>
<evidence type="ECO:0000256" key="13">
    <source>
        <dbReference type="RuleBase" id="RU365090"/>
    </source>
</evidence>
<sequence length="423" mass="46107">MNLHRNPLPVPQAVDRVMNYNKEGRSEAVPLKKSDGRRLAEDLLATHPVPPFNKSPYDGFALRSEDTKDLSRENPGGFRVTETIGAGQLASKPVEKGEAVRIMTGAEIPEGADCVAMFEICQTYEEQGVSYMTLKRSMDQDQNIIGKGSETEEGTVLVEAGTRINPGVKALLATFGYPEVKVYRKPKIGVFATGTELLDVDEPLQPGKIRNSNAPMILSQIERAGAEGHFLGKLVDDFDACFRAVSRSLNDYDLLITTGGVSVGDYDLMPDIYEKLGAQVLFNKVAMRPGSVTTVAELDGQLLYGLSGNPSACYVGFELFTYPIIQKLLGNPKPFHTRIKATLGEDFPKPNPFTRFVRGKIHYEEGKVMVSPAGMDKSNVVTSLAGTDAFLVLPGGTRGFKKGDAVEAILLEDQSGQEYFEEG</sequence>
<proteinExistence type="inferred from homology"/>
<evidence type="ECO:0000256" key="12">
    <source>
        <dbReference type="ARBA" id="ARBA00047317"/>
    </source>
</evidence>
<dbReference type="SUPFAM" id="SSF63867">
    <property type="entry name" value="MoeA C-terminal domain-like"/>
    <property type="match status" value="1"/>
</dbReference>
<dbReference type="AlphaFoldDB" id="A0A1H0V760"/>
<dbReference type="InterPro" id="IPR038987">
    <property type="entry name" value="MoeA-like"/>
</dbReference>
<name>A0A1H0V760_HALAD</name>
<dbReference type="GO" id="GO:0006777">
    <property type="term" value="P:Mo-molybdopterin cofactor biosynthetic process"/>
    <property type="evidence" value="ECO:0007669"/>
    <property type="project" value="UniProtKB-UniRule"/>
</dbReference>
<comment type="pathway">
    <text evidence="3 13">Cofactor biosynthesis; molybdopterin biosynthesis.</text>
</comment>
<gene>
    <name evidence="15" type="ORF">SAMN05421677_13138</name>
</gene>
<comment type="function">
    <text evidence="2 13">Catalyzes the insertion of molybdate into adenylated molybdopterin with the concomitant release of AMP.</text>
</comment>
<comment type="cofactor">
    <cofactor evidence="1 13">
        <name>Mg(2+)</name>
        <dbReference type="ChEBI" id="CHEBI:18420"/>
    </cofactor>
</comment>
<dbReference type="FunFam" id="3.40.980.10:FF:000004">
    <property type="entry name" value="Molybdopterin molybdenumtransferase"/>
    <property type="match status" value="1"/>
</dbReference>
<keyword evidence="16" id="KW-1185">Reference proteome</keyword>
<evidence type="ECO:0000256" key="7">
    <source>
        <dbReference type="ARBA" id="ARBA00022505"/>
    </source>
</evidence>
<dbReference type="Pfam" id="PF03454">
    <property type="entry name" value="MoeA_C"/>
    <property type="match status" value="1"/>
</dbReference>
<accession>A0A1H0V760</accession>
<evidence type="ECO:0000259" key="14">
    <source>
        <dbReference type="SMART" id="SM00852"/>
    </source>
</evidence>
<dbReference type="Gene3D" id="3.40.980.10">
    <property type="entry name" value="MoaB/Mog-like domain"/>
    <property type="match status" value="1"/>
</dbReference>
<dbReference type="FunFam" id="2.40.340.10:FF:000002">
    <property type="entry name" value="Molybdopterin molybdenumtransferase"/>
    <property type="match status" value="1"/>
</dbReference>
<keyword evidence="10 13" id="KW-0460">Magnesium</keyword>
<dbReference type="UniPathway" id="UPA00344"/>
<protein>
    <recommendedName>
        <fullName evidence="6 13">Molybdopterin molybdenumtransferase</fullName>
        <ecNumber evidence="5 13">2.10.1.1</ecNumber>
    </recommendedName>
</protein>
<dbReference type="GO" id="GO:0061599">
    <property type="term" value="F:molybdopterin molybdotransferase activity"/>
    <property type="evidence" value="ECO:0007669"/>
    <property type="project" value="UniProtKB-UniRule"/>
</dbReference>
<dbReference type="PANTHER" id="PTHR10192">
    <property type="entry name" value="MOLYBDOPTERIN BIOSYNTHESIS PROTEIN"/>
    <property type="match status" value="1"/>
</dbReference>
<dbReference type="NCBIfam" id="TIGR00177">
    <property type="entry name" value="molyb_syn"/>
    <property type="match status" value="1"/>
</dbReference>
<keyword evidence="7 13" id="KW-0500">Molybdenum</keyword>
<evidence type="ECO:0000256" key="4">
    <source>
        <dbReference type="ARBA" id="ARBA00010763"/>
    </source>
</evidence>
<evidence type="ECO:0000256" key="5">
    <source>
        <dbReference type="ARBA" id="ARBA00013269"/>
    </source>
</evidence>
<dbReference type="SMART" id="SM00852">
    <property type="entry name" value="MoCF_biosynth"/>
    <property type="match status" value="1"/>
</dbReference>
<comment type="catalytic activity">
    <reaction evidence="12">
        <text>adenylyl-molybdopterin + molybdate = Mo-molybdopterin + AMP + H(+)</text>
        <dbReference type="Rhea" id="RHEA:35047"/>
        <dbReference type="ChEBI" id="CHEBI:15378"/>
        <dbReference type="ChEBI" id="CHEBI:36264"/>
        <dbReference type="ChEBI" id="CHEBI:62727"/>
        <dbReference type="ChEBI" id="CHEBI:71302"/>
        <dbReference type="ChEBI" id="CHEBI:456215"/>
        <dbReference type="EC" id="2.10.1.1"/>
    </reaction>
</comment>
<dbReference type="EC" id="2.10.1.1" evidence="5 13"/>
<dbReference type="Pfam" id="PF00994">
    <property type="entry name" value="MoCF_biosynth"/>
    <property type="match status" value="1"/>
</dbReference>
<evidence type="ECO:0000256" key="6">
    <source>
        <dbReference type="ARBA" id="ARBA00021108"/>
    </source>
</evidence>
<evidence type="ECO:0000313" key="15">
    <source>
        <dbReference type="EMBL" id="SDP74382.1"/>
    </source>
</evidence>
<dbReference type="InterPro" id="IPR005110">
    <property type="entry name" value="MoeA_linker/N"/>
</dbReference>
<dbReference type="InterPro" id="IPR036688">
    <property type="entry name" value="MoeA_C_domain_IV_sf"/>
</dbReference>
<evidence type="ECO:0000256" key="10">
    <source>
        <dbReference type="ARBA" id="ARBA00022842"/>
    </source>
</evidence>
<dbReference type="GO" id="GO:0046872">
    <property type="term" value="F:metal ion binding"/>
    <property type="evidence" value="ECO:0007669"/>
    <property type="project" value="UniProtKB-UniRule"/>
</dbReference>
<dbReference type="Proteomes" id="UP000198860">
    <property type="component" value="Unassembled WGS sequence"/>
</dbReference>
<dbReference type="Gene3D" id="2.170.190.11">
    <property type="entry name" value="Molybdopterin biosynthesis moea protein, domain 3"/>
    <property type="match status" value="1"/>
</dbReference>
<reference evidence="16" key="1">
    <citation type="submission" date="2016-10" db="EMBL/GenBank/DDBJ databases">
        <authorList>
            <person name="Varghese N."/>
            <person name="Submissions S."/>
        </authorList>
    </citation>
    <scope>NUCLEOTIDE SEQUENCE [LARGE SCALE GENOMIC DNA]</scope>
    <source>
        <strain evidence="16">CGMCC 1.3703</strain>
    </source>
</reference>
<dbReference type="GO" id="GO:0005829">
    <property type="term" value="C:cytosol"/>
    <property type="evidence" value="ECO:0007669"/>
    <property type="project" value="TreeGrafter"/>
</dbReference>
<dbReference type="InterPro" id="IPR005111">
    <property type="entry name" value="MoeA_C_domain_IV"/>
</dbReference>
<dbReference type="Pfam" id="PF03453">
    <property type="entry name" value="MoeA_N"/>
    <property type="match status" value="1"/>
</dbReference>
<dbReference type="Gene3D" id="3.90.105.10">
    <property type="entry name" value="Molybdopterin biosynthesis moea protein, domain 2"/>
    <property type="match status" value="1"/>
</dbReference>
<evidence type="ECO:0000256" key="2">
    <source>
        <dbReference type="ARBA" id="ARBA00002901"/>
    </source>
</evidence>
<evidence type="ECO:0000256" key="8">
    <source>
        <dbReference type="ARBA" id="ARBA00022679"/>
    </source>
</evidence>
<dbReference type="SUPFAM" id="SSF53218">
    <property type="entry name" value="Molybdenum cofactor biosynthesis proteins"/>
    <property type="match status" value="1"/>
</dbReference>
<dbReference type="InterPro" id="IPR036425">
    <property type="entry name" value="MoaB/Mog-like_dom_sf"/>
</dbReference>
<keyword evidence="9 13" id="KW-0479">Metal-binding</keyword>
<dbReference type="EMBL" id="FNIZ01000031">
    <property type="protein sequence ID" value="SDP74382.1"/>
    <property type="molecule type" value="Genomic_DNA"/>
</dbReference>
<organism evidence="15 16">
    <name type="scientific">Halobacillus aidingensis</name>
    <dbReference type="NCBI Taxonomy" id="240303"/>
    <lineage>
        <taxon>Bacteria</taxon>
        <taxon>Bacillati</taxon>
        <taxon>Bacillota</taxon>
        <taxon>Bacilli</taxon>
        <taxon>Bacillales</taxon>
        <taxon>Bacillaceae</taxon>
        <taxon>Halobacillus</taxon>
    </lineage>
</organism>
<evidence type="ECO:0000256" key="11">
    <source>
        <dbReference type="ARBA" id="ARBA00023150"/>
    </source>
</evidence>
<evidence type="ECO:0000256" key="1">
    <source>
        <dbReference type="ARBA" id="ARBA00001946"/>
    </source>
</evidence>